<keyword evidence="2" id="KW-1185">Reference proteome</keyword>
<comment type="caution">
    <text evidence="1">The sequence shown here is derived from an EMBL/GenBank/DDBJ whole genome shotgun (WGS) entry which is preliminary data.</text>
</comment>
<proteinExistence type="predicted"/>
<dbReference type="EMBL" id="CM037614">
    <property type="protein sequence ID" value="KAH8018076.1"/>
    <property type="molecule type" value="Genomic_DNA"/>
</dbReference>
<protein>
    <submittedName>
        <fullName evidence="1">Uncharacterized protein</fullName>
    </submittedName>
</protein>
<accession>A0ACB8GEG2</accession>
<evidence type="ECO:0000313" key="1">
    <source>
        <dbReference type="EMBL" id="KAH8018076.1"/>
    </source>
</evidence>
<dbReference type="Proteomes" id="UP000827872">
    <property type="component" value="Linkage Group LG01"/>
</dbReference>
<gene>
    <name evidence="1" type="ORF">K3G42_033647</name>
</gene>
<reference evidence="1" key="1">
    <citation type="submission" date="2021-08" db="EMBL/GenBank/DDBJ databases">
        <title>The first chromosome-level gecko genome reveals the dynamic sex chromosomes of Neotropical dwarf geckos (Sphaerodactylidae: Sphaerodactylus).</title>
        <authorList>
            <person name="Pinto B.J."/>
            <person name="Keating S.E."/>
            <person name="Gamble T."/>
        </authorList>
    </citation>
    <scope>NUCLEOTIDE SEQUENCE</scope>
    <source>
        <strain evidence="1">TG3544</strain>
    </source>
</reference>
<name>A0ACB8GEG2_9SAUR</name>
<organism evidence="1 2">
    <name type="scientific">Sphaerodactylus townsendi</name>
    <dbReference type="NCBI Taxonomy" id="933632"/>
    <lineage>
        <taxon>Eukaryota</taxon>
        <taxon>Metazoa</taxon>
        <taxon>Chordata</taxon>
        <taxon>Craniata</taxon>
        <taxon>Vertebrata</taxon>
        <taxon>Euteleostomi</taxon>
        <taxon>Lepidosauria</taxon>
        <taxon>Squamata</taxon>
        <taxon>Bifurcata</taxon>
        <taxon>Gekkota</taxon>
        <taxon>Sphaerodactylidae</taxon>
        <taxon>Sphaerodactylus</taxon>
    </lineage>
</organism>
<sequence>MAAFLSEMHLWSLKSTLRAEDQDIGIYHYCDRKEPESPRNPGYLQEKQQFAQSRDYPWVLKNKRPEKLHDTLKELEELMQNRPCVLSRWKNKYVCQVKCFDILL</sequence>
<evidence type="ECO:0000313" key="2">
    <source>
        <dbReference type="Proteomes" id="UP000827872"/>
    </source>
</evidence>